<dbReference type="Proteomes" id="UP001199106">
    <property type="component" value="Unassembled WGS sequence"/>
</dbReference>
<organism evidence="6 7">
    <name type="scientific">Alternaria panax</name>
    <dbReference type="NCBI Taxonomy" id="48097"/>
    <lineage>
        <taxon>Eukaryota</taxon>
        <taxon>Fungi</taxon>
        <taxon>Dikarya</taxon>
        <taxon>Ascomycota</taxon>
        <taxon>Pezizomycotina</taxon>
        <taxon>Dothideomycetes</taxon>
        <taxon>Pleosporomycetidae</taxon>
        <taxon>Pleosporales</taxon>
        <taxon>Pleosporineae</taxon>
        <taxon>Pleosporaceae</taxon>
        <taxon>Alternaria</taxon>
        <taxon>Alternaria sect. Panax</taxon>
    </lineage>
</organism>
<dbReference type="EMBL" id="JAANER010000003">
    <property type="protein sequence ID" value="KAG9191967.1"/>
    <property type="molecule type" value="Genomic_DNA"/>
</dbReference>
<evidence type="ECO:0000256" key="3">
    <source>
        <dbReference type="ARBA" id="ARBA00023026"/>
    </source>
</evidence>
<dbReference type="Gene3D" id="3.40.50.1820">
    <property type="entry name" value="alpha/beta hydrolase"/>
    <property type="match status" value="1"/>
</dbReference>
<dbReference type="InterPro" id="IPR000073">
    <property type="entry name" value="AB_hydrolase_1"/>
</dbReference>
<reference evidence="6" key="1">
    <citation type="submission" date="2021-07" db="EMBL/GenBank/DDBJ databases">
        <title>Genome Resource of American Ginseng Black Spot Pathogen Alternaria panax.</title>
        <authorList>
            <person name="Qiu C."/>
            <person name="Wang W."/>
            <person name="Liu Z."/>
        </authorList>
    </citation>
    <scope>NUCLEOTIDE SEQUENCE</scope>
    <source>
        <strain evidence="6">BNCC115425</strain>
    </source>
</reference>
<accession>A0AAD4IC38</accession>
<keyword evidence="3" id="KW-0843">Virulence</keyword>
<name>A0AAD4IC38_9PLEO</name>
<evidence type="ECO:0000259" key="5">
    <source>
        <dbReference type="Pfam" id="PF12697"/>
    </source>
</evidence>
<dbReference type="PANTHER" id="PTHR37017:SF13">
    <property type="entry name" value="AB HYDROLASE-1 DOMAIN-CONTAINING PROTEIN"/>
    <property type="match status" value="1"/>
</dbReference>
<evidence type="ECO:0000313" key="7">
    <source>
        <dbReference type="Proteomes" id="UP001199106"/>
    </source>
</evidence>
<protein>
    <recommendedName>
        <fullName evidence="5">AB hydrolase-1 domain-containing protein</fullName>
    </recommendedName>
</protein>
<evidence type="ECO:0000256" key="2">
    <source>
        <dbReference type="ARBA" id="ARBA00005668"/>
    </source>
</evidence>
<comment type="subcellular location">
    <subcellularLocation>
        <location evidence="1">Peroxisome</location>
    </subcellularLocation>
</comment>
<comment type="caution">
    <text evidence="6">The sequence shown here is derived from an EMBL/GenBank/DDBJ whole genome shotgun (WGS) entry which is preliminary data.</text>
</comment>
<keyword evidence="4" id="KW-0576">Peroxisome</keyword>
<dbReference type="PANTHER" id="PTHR37017">
    <property type="entry name" value="AB HYDROLASE-1 DOMAIN-CONTAINING PROTEIN-RELATED"/>
    <property type="match status" value="1"/>
</dbReference>
<evidence type="ECO:0000256" key="1">
    <source>
        <dbReference type="ARBA" id="ARBA00004275"/>
    </source>
</evidence>
<feature type="domain" description="AB hydrolase-1" evidence="5">
    <location>
        <begin position="7"/>
        <end position="216"/>
    </location>
</feature>
<dbReference type="InterPro" id="IPR052897">
    <property type="entry name" value="Sec-Metab_Biosynth_Hydrolase"/>
</dbReference>
<dbReference type="GO" id="GO:0005777">
    <property type="term" value="C:peroxisome"/>
    <property type="evidence" value="ECO:0007669"/>
    <property type="project" value="UniProtKB-SubCell"/>
</dbReference>
<dbReference type="Pfam" id="PF12697">
    <property type="entry name" value="Abhydrolase_6"/>
    <property type="match status" value="1"/>
</dbReference>
<keyword evidence="7" id="KW-1185">Reference proteome</keyword>
<dbReference type="SUPFAM" id="SSF53474">
    <property type="entry name" value="alpha/beta-Hydrolases"/>
    <property type="match status" value="1"/>
</dbReference>
<sequence length="270" mass="29295">MTSQPSVVLVPGSFCHASMYDSLVTPFRTEGYDIHVLEPPCYPAGYNASSGTAHPSMYDDAKFINKFVMKLADDGKEVIVIAHSYGGCAATESLKDVTKKEREQQGKTGGVVRLAYLAAAVPRLGESCGHTLVGGKGAPIDIDENGWMSQSDPAATAAICFNNITLEEGISHVAKFGKHYSACFGDVITHAGYKYLPVSWFFAKEDFIVLPEVQQTSINVIEESWIGTEREGKTVDITKLACDHFPLVIDEKREHVSVWIKGVVAKGGCE</sequence>
<proteinExistence type="inferred from homology"/>
<gene>
    <name evidence="6" type="ORF">G6011_10701</name>
</gene>
<comment type="similarity">
    <text evidence="2">Belongs to the AB hydrolase superfamily. AKT2 hydrolase family.</text>
</comment>
<evidence type="ECO:0000256" key="4">
    <source>
        <dbReference type="ARBA" id="ARBA00023140"/>
    </source>
</evidence>
<dbReference type="InterPro" id="IPR029058">
    <property type="entry name" value="AB_hydrolase_fold"/>
</dbReference>
<dbReference type="AlphaFoldDB" id="A0AAD4IC38"/>
<evidence type="ECO:0000313" key="6">
    <source>
        <dbReference type="EMBL" id="KAG9191967.1"/>
    </source>
</evidence>